<evidence type="ECO:0000313" key="3">
    <source>
        <dbReference type="Proteomes" id="UP000054549"/>
    </source>
</evidence>
<evidence type="ECO:0000256" key="1">
    <source>
        <dbReference type="SAM" id="MobiDB-lite"/>
    </source>
</evidence>
<gene>
    <name evidence="2" type="ORF">M378DRAFT_7272</name>
</gene>
<organism evidence="2 3">
    <name type="scientific">Amanita muscaria (strain Koide BX008)</name>
    <dbReference type="NCBI Taxonomy" id="946122"/>
    <lineage>
        <taxon>Eukaryota</taxon>
        <taxon>Fungi</taxon>
        <taxon>Dikarya</taxon>
        <taxon>Basidiomycota</taxon>
        <taxon>Agaricomycotina</taxon>
        <taxon>Agaricomycetes</taxon>
        <taxon>Agaricomycetidae</taxon>
        <taxon>Agaricales</taxon>
        <taxon>Pluteineae</taxon>
        <taxon>Amanitaceae</taxon>
        <taxon>Amanita</taxon>
    </lineage>
</organism>
<feature type="region of interest" description="Disordered" evidence="1">
    <location>
        <begin position="1"/>
        <end position="155"/>
    </location>
</feature>
<feature type="compositionally biased region" description="Polar residues" evidence="1">
    <location>
        <begin position="129"/>
        <end position="142"/>
    </location>
</feature>
<dbReference type="Proteomes" id="UP000054549">
    <property type="component" value="Unassembled WGS sequence"/>
</dbReference>
<dbReference type="EMBL" id="KN818224">
    <property type="protein sequence ID" value="KIL70417.1"/>
    <property type="molecule type" value="Genomic_DNA"/>
</dbReference>
<feature type="compositionally biased region" description="Basic and acidic residues" evidence="1">
    <location>
        <begin position="56"/>
        <end position="77"/>
    </location>
</feature>
<protein>
    <submittedName>
        <fullName evidence="2">Uncharacterized protein</fullName>
    </submittedName>
</protein>
<dbReference type="AlphaFoldDB" id="A0A0C2X7U2"/>
<name>A0A0C2X7U2_AMAMK</name>
<accession>A0A0C2X7U2</accession>
<evidence type="ECO:0000313" key="2">
    <source>
        <dbReference type="EMBL" id="KIL70417.1"/>
    </source>
</evidence>
<feature type="compositionally biased region" description="Basic residues" evidence="1">
    <location>
        <begin position="109"/>
        <end position="122"/>
    </location>
</feature>
<dbReference type="InParanoid" id="A0A0C2X7U2"/>
<sequence>MSSNHSRRSRRSRVGPSDDDSPPENRQRPVQKAVQYIPEEHLPAWGERWTAAPPRRKSDNTSRDTRAPVFKFEHGLSEFKLQLDSPPTQLTPDDHDPSNLPVVYSHSGRPTKRKNRRTRKRAPPLASESFLQPSSTRASTEEPSPDTPASAGSFSTSLQAESVVATSSALSGGSITPETVFYDYPVPQAYDNRNLSIPMYNHYQHGVLASSLTQHGSQSLPYGAVARGSQSQVSPFPDTTVEWAPEHESRFIPSIAPSCYHHGPDANHREVDAIDGGTFLNYPSSDPRLPRWNM</sequence>
<dbReference type="HOGENOM" id="CLU_946546_0_0_1"/>
<keyword evidence="3" id="KW-1185">Reference proteome</keyword>
<proteinExistence type="predicted"/>
<feature type="compositionally biased region" description="Basic residues" evidence="1">
    <location>
        <begin position="1"/>
        <end position="13"/>
    </location>
</feature>
<reference evidence="2 3" key="1">
    <citation type="submission" date="2014-04" db="EMBL/GenBank/DDBJ databases">
        <title>Evolutionary Origins and Diversification of the Mycorrhizal Mutualists.</title>
        <authorList>
            <consortium name="DOE Joint Genome Institute"/>
            <consortium name="Mycorrhizal Genomics Consortium"/>
            <person name="Kohler A."/>
            <person name="Kuo A."/>
            <person name="Nagy L.G."/>
            <person name="Floudas D."/>
            <person name="Copeland A."/>
            <person name="Barry K.W."/>
            <person name="Cichocki N."/>
            <person name="Veneault-Fourrey C."/>
            <person name="LaButti K."/>
            <person name="Lindquist E.A."/>
            <person name="Lipzen A."/>
            <person name="Lundell T."/>
            <person name="Morin E."/>
            <person name="Murat C."/>
            <person name="Riley R."/>
            <person name="Ohm R."/>
            <person name="Sun H."/>
            <person name="Tunlid A."/>
            <person name="Henrissat B."/>
            <person name="Grigoriev I.V."/>
            <person name="Hibbett D.S."/>
            <person name="Martin F."/>
        </authorList>
    </citation>
    <scope>NUCLEOTIDE SEQUENCE [LARGE SCALE GENOMIC DNA]</scope>
    <source>
        <strain evidence="2 3">Koide BX008</strain>
    </source>
</reference>